<dbReference type="GeneID" id="20341347"/>
<dbReference type="OrthoDB" id="6604018at2759"/>
<evidence type="ECO:0000256" key="3">
    <source>
        <dbReference type="ARBA" id="ARBA00009366"/>
    </source>
</evidence>
<evidence type="ECO:0000313" key="14">
    <source>
        <dbReference type="Proteomes" id="UP000006039"/>
    </source>
</evidence>
<gene>
    <name evidence="13" type="primary">20341347</name>
    <name evidence="12" type="ORF">GGTG_00889</name>
</gene>
<feature type="region of interest" description="Disordered" evidence="9">
    <location>
        <begin position="127"/>
        <end position="168"/>
    </location>
</feature>
<reference evidence="12" key="2">
    <citation type="submission" date="2010-07" db="EMBL/GenBank/DDBJ databases">
        <authorList>
            <consortium name="The Broad Institute Genome Sequencing Platform"/>
            <consortium name="Broad Institute Genome Sequencing Center for Infectious Disease"/>
            <person name="Ma L.-J."/>
            <person name="Dead R."/>
            <person name="Young S."/>
            <person name="Zeng Q."/>
            <person name="Koehrsen M."/>
            <person name="Alvarado L."/>
            <person name="Berlin A."/>
            <person name="Chapman S.B."/>
            <person name="Chen Z."/>
            <person name="Freedman E."/>
            <person name="Gellesch M."/>
            <person name="Goldberg J."/>
            <person name="Griggs A."/>
            <person name="Gujja S."/>
            <person name="Heilman E.R."/>
            <person name="Heiman D."/>
            <person name="Hepburn T."/>
            <person name="Howarth C."/>
            <person name="Jen D."/>
            <person name="Larson L."/>
            <person name="Mehta T."/>
            <person name="Neiman D."/>
            <person name="Pearson M."/>
            <person name="Roberts A."/>
            <person name="Saif S."/>
            <person name="Shea T."/>
            <person name="Shenoy N."/>
            <person name="Sisk P."/>
            <person name="Stolte C."/>
            <person name="Sykes S."/>
            <person name="Walk T."/>
            <person name="White J."/>
            <person name="Yandava C."/>
            <person name="Haas B."/>
            <person name="Nusbaum C."/>
            <person name="Birren B."/>
        </authorList>
    </citation>
    <scope>NUCLEOTIDE SEQUENCE</scope>
    <source>
        <strain evidence="12">R3-111a-1</strain>
    </source>
</reference>
<dbReference type="STRING" id="644352.J3NI04"/>
<evidence type="ECO:0000313" key="13">
    <source>
        <dbReference type="EnsemblFungi" id="EJT80897"/>
    </source>
</evidence>
<dbReference type="InterPro" id="IPR007667">
    <property type="entry name" value="Hypoxia_induced_domain"/>
</dbReference>
<dbReference type="EMBL" id="GL385395">
    <property type="protein sequence ID" value="EJT80897.1"/>
    <property type="molecule type" value="Genomic_DNA"/>
</dbReference>
<keyword evidence="14" id="KW-1185">Reference proteome</keyword>
<dbReference type="EnsemblFungi" id="EJT80897">
    <property type="protein sequence ID" value="EJT80897"/>
    <property type="gene ID" value="GGTG_00889"/>
</dbReference>
<dbReference type="AlphaFoldDB" id="J3NI04"/>
<dbReference type="FunCoup" id="J3NI04">
    <property type="interactions" value="70"/>
</dbReference>
<dbReference type="Pfam" id="PF04588">
    <property type="entry name" value="HIG_1_N"/>
    <property type="match status" value="1"/>
</dbReference>
<proteinExistence type="inferred from homology"/>
<comment type="function">
    <text evidence="1">Cytochrome c oxidase subunit which plays a role in assembly of respiratory supercomplexes.</text>
</comment>
<keyword evidence="6 10" id="KW-1133">Transmembrane helix</keyword>
<dbReference type="Gene3D" id="6.10.140.1320">
    <property type="match status" value="1"/>
</dbReference>
<reference evidence="13" key="5">
    <citation type="submission" date="2018-04" db="UniProtKB">
        <authorList>
            <consortium name="EnsemblFungi"/>
        </authorList>
    </citation>
    <scope>IDENTIFICATION</scope>
    <source>
        <strain evidence="13">R3-111a-1</strain>
    </source>
</reference>
<feature type="compositionally biased region" description="Basic and acidic residues" evidence="9">
    <location>
        <begin position="127"/>
        <end position="139"/>
    </location>
</feature>
<dbReference type="Proteomes" id="UP000006039">
    <property type="component" value="Unassembled WGS sequence"/>
</dbReference>
<keyword evidence="8 10" id="KW-0472">Membrane</keyword>
<dbReference type="eggNOG" id="KOG4431">
    <property type="taxonomic scope" value="Eukaryota"/>
</dbReference>
<accession>J3NI04</accession>
<dbReference type="PANTHER" id="PTHR12297">
    <property type="entry name" value="HYPOXIA-INDUCBILE GENE 1 HIG1 -RELATED"/>
    <property type="match status" value="1"/>
</dbReference>
<evidence type="ECO:0000259" key="11">
    <source>
        <dbReference type="PROSITE" id="PS51503"/>
    </source>
</evidence>
<dbReference type="PROSITE" id="PS51503">
    <property type="entry name" value="HIG1"/>
    <property type="match status" value="1"/>
</dbReference>
<dbReference type="VEuPathDB" id="FungiDB:GGTG_00889"/>
<evidence type="ECO:0000256" key="8">
    <source>
        <dbReference type="ARBA" id="ARBA00023136"/>
    </source>
</evidence>
<sequence length="209" mass="23941">MPNAPGEDRPLPSSFDEDPDFYNENAFQKISRKLKQQPLVPLGCILTVAAFTNAYRAMRRGDHSRMNRMFRYRVAAQGFTVLAMVFGGIYFNDQRHKEREVWKQKQEDEAEEKRLKWIRELEVRDQEDRAAKENMEQRRQRAAAVGAKRGAQAQAGAAESSASASTSSSWYTLDGWFWGSTKETAPAVDASEVKEKKPEKKMSLRSDDR</sequence>
<evidence type="ECO:0000256" key="4">
    <source>
        <dbReference type="ARBA" id="ARBA00011565"/>
    </source>
</evidence>
<evidence type="ECO:0000256" key="5">
    <source>
        <dbReference type="ARBA" id="ARBA00022692"/>
    </source>
</evidence>
<dbReference type="RefSeq" id="XP_009216906.1">
    <property type="nucleotide sequence ID" value="XM_009218642.1"/>
</dbReference>
<evidence type="ECO:0000256" key="1">
    <source>
        <dbReference type="ARBA" id="ARBA00002584"/>
    </source>
</evidence>
<keyword evidence="5 10" id="KW-0812">Transmembrane</keyword>
<feature type="transmembrane region" description="Helical" evidence="10">
    <location>
        <begin position="39"/>
        <end position="58"/>
    </location>
</feature>
<evidence type="ECO:0000256" key="10">
    <source>
        <dbReference type="SAM" id="Phobius"/>
    </source>
</evidence>
<feature type="compositionally biased region" description="Low complexity" evidence="9">
    <location>
        <begin position="142"/>
        <end position="168"/>
    </location>
</feature>
<reference evidence="12" key="3">
    <citation type="submission" date="2010-09" db="EMBL/GenBank/DDBJ databases">
        <title>Annotation of Gaeumannomyces graminis var. tritici R3-111a-1.</title>
        <authorList>
            <consortium name="The Broad Institute Genome Sequencing Platform"/>
            <person name="Ma L.-J."/>
            <person name="Dead R."/>
            <person name="Young S.K."/>
            <person name="Zeng Q."/>
            <person name="Gargeya S."/>
            <person name="Fitzgerald M."/>
            <person name="Haas B."/>
            <person name="Abouelleil A."/>
            <person name="Alvarado L."/>
            <person name="Arachchi H.M."/>
            <person name="Berlin A."/>
            <person name="Brown A."/>
            <person name="Chapman S.B."/>
            <person name="Chen Z."/>
            <person name="Dunbar C."/>
            <person name="Freedman E."/>
            <person name="Gearin G."/>
            <person name="Gellesch M."/>
            <person name="Goldberg J."/>
            <person name="Griggs A."/>
            <person name="Gujja S."/>
            <person name="Heiman D."/>
            <person name="Howarth C."/>
            <person name="Larson L."/>
            <person name="Lui A."/>
            <person name="MacDonald P.J.P."/>
            <person name="Mehta T."/>
            <person name="Montmayeur A."/>
            <person name="Murphy C."/>
            <person name="Neiman D."/>
            <person name="Pearson M."/>
            <person name="Priest M."/>
            <person name="Roberts A."/>
            <person name="Saif S."/>
            <person name="Shea T."/>
            <person name="Shenoy N."/>
            <person name="Sisk P."/>
            <person name="Stolte C."/>
            <person name="Sykes S."/>
            <person name="Yandava C."/>
            <person name="Wortman J."/>
            <person name="Nusbaum C."/>
            <person name="Birren B."/>
        </authorList>
    </citation>
    <scope>NUCLEOTIDE SEQUENCE</scope>
    <source>
        <strain evidence="12">R3-111a-1</strain>
    </source>
</reference>
<evidence type="ECO:0000256" key="6">
    <source>
        <dbReference type="ARBA" id="ARBA00022989"/>
    </source>
</evidence>
<reference evidence="14" key="1">
    <citation type="submission" date="2010-07" db="EMBL/GenBank/DDBJ databases">
        <title>The genome sequence of Gaeumannomyces graminis var. tritici strain R3-111a-1.</title>
        <authorList>
            <consortium name="The Broad Institute Genome Sequencing Platform"/>
            <person name="Ma L.-J."/>
            <person name="Dead R."/>
            <person name="Young S."/>
            <person name="Zeng Q."/>
            <person name="Koehrsen M."/>
            <person name="Alvarado L."/>
            <person name="Berlin A."/>
            <person name="Chapman S.B."/>
            <person name="Chen Z."/>
            <person name="Freedman E."/>
            <person name="Gellesch M."/>
            <person name="Goldberg J."/>
            <person name="Griggs A."/>
            <person name="Gujja S."/>
            <person name="Heilman E.R."/>
            <person name="Heiman D."/>
            <person name="Hepburn T."/>
            <person name="Howarth C."/>
            <person name="Jen D."/>
            <person name="Larson L."/>
            <person name="Mehta T."/>
            <person name="Neiman D."/>
            <person name="Pearson M."/>
            <person name="Roberts A."/>
            <person name="Saif S."/>
            <person name="Shea T."/>
            <person name="Shenoy N."/>
            <person name="Sisk P."/>
            <person name="Stolte C."/>
            <person name="Sykes S."/>
            <person name="Walk T."/>
            <person name="White J."/>
            <person name="Yandava C."/>
            <person name="Haas B."/>
            <person name="Nusbaum C."/>
            <person name="Birren B."/>
        </authorList>
    </citation>
    <scope>NUCLEOTIDE SEQUENCE [LARGE SCALE GENOMIC DNA]</scope>
    <source>
        <strain evidence="14">R3-111a-1</strain>
    </source>
</reference>
<feature type="compositionally biased region" description="Basic and acidic residues" evidence="9">
    <location>
        <begin position="191"/>
        <end position="209"/>
    </location>
</feature>
<feature type="domain" description="HIG1" evidence="11">
    <location>
        <begin position="11"/>
        <end position="102"/>
    </location>
</feature>
<keyword evidence="7" id="KW-0496">Mitochondrion</keyword>
<comment type="similarity">
    <text evidence="3">Belongs to the RCF1 family.</text>
</comment>
<evidence type="ECO:0000256" key="7">
    <source>
        <dbReference type="ARBA" id="ARBA00023128"/>
    </source>
</evidence>
<name>J3NI04_GAET3</name>
<dbReference type="GO" id="GO:0031966">
    <property type="term" value="C:mitochondrial membrane"/>
    <property type="evidence" value="ECO:0007669"/>
    <property type="project" value="UniProtKB-SubCell"/>
</dbReference>
<dbReference type="InterPro" id="IPR050355">
    <property type="entry name" value="RCF1"/>
</dbReference>
<evidence type="ECO:0000256" key="2">
    <source>
        <dbReference type="ARBA" id="ARBA00004325"/>
    </source>
</evidence>
<protein>
    <submittedName>
        <fullName evidence="12">Altered inheritance-mitochondria protein 31</fullName>
    </submittedName>
</protein>
<comment type="subunit">
    <text evidence="4">Associates with the respiratory chain complex III/complex IV supercomplex.</text>
</comment>
<organism evidence="12">
    <name type="scientific">Gaeumannomyces tritici (strain R3-111a-1)</name>
    <name type="common">Wheat and barley take-all root rot fungus</name>
    <name type="synonym">Gaeumannomyces graminis var. tritici</name>
    <dbReference type="NCBI Taxonomy" id="644352"/>
    <lineage>
        <taxon>Eukaryota</taxon>
        <taxon>Fungi</taxon>
        <taxon>Dikarya</taxon>
        <taxon>Ascomycota</taxon>
        <taxon>Pezizomycotina</taxon>
        <taxon>Sordariomycetes</taxon>
        <taxon>Sordariomycetidae</taxon>
        <taxon>Magnaporthales</taxon>
        <taxon>Magnaporthaceae</taxon>
        <taxon>Gaeumannomyces</taxon>
    </lineage>
</organism>
<comment type="subcellular location">
    <subcellularLocation>
        <location evidence="2">Mitochondrion membrane</location>
    </subcellularLocation>
</comment>
<feature type="transmembrane region" description="Helical" evidence="10">
    <location>
        <begin position="70"/>
        <end position="91"/>
    </location>
</feature>
<reference evidence="13" key="4">
    <citation type="journal article" date="2015" name="G3 (Bethesda)">
        <title>Genome sequences of three phytopathogenic species of the Magnaporthaceae family of fungi.</title>
        <authorList>
            <person name="Okagaki L.H."/>
            <person name="Nunes C.C."/>
            <person name="Sailsbery J."/>
            <person name="Clay B."/>
            <person name="Brown D."/>
            <person name="John T."/>
            <person name="Oh Y."/>
            <person name="Young N."/>
            <person name="Fitzgerald M."/>
            <person name="Haas B.J."/>
            <person name="Zeng Q."/>
            <person name="Young S."/>
            <person name="Adiconis X."/>
            <person name="Fan L."/>
            <person name="Levin J.Z."/>
            <person name="Mitchell T.K."/>
            <person name="Okubara P.A."/>
            <person name="Farman M.L."/>
            <person name="Kohn L.M."/>
            <person name="Birren B."/>
            <person name="Ma L.-J."/>
            <person name="Dean R.A."/>
        </authorList>
    </citation>
    <scope>NUCLEOTIDE SEQUENCE</scope>
    <source>
        <strain evidence="13">R3-111a-1</strain>
    </source>
</reference>
<dbReference type="PANTHER" id="PTHR12297:SF3">
    <property type="entry name" value="HIG1 DOMAIN FAMILY MEMBER 1A"/>
    <property type="match status" value="1"/>
</dbReference>
<evidence type="ECO:0000313" key="12">
    <source>
        <dbReference type="EMBL" id="EJT80897.1"/>
    </source>
</evidence>
<dbReference type="HOGENOM" id="CLU_087356_0_2_1"/>
<feature type="region of interest" description="Disordered" evidence="9">
    <location>
        <begin position="184"/>
        <end position="209"/>
    </location>
</feature>
<dbReference type="GO" id="GO:0097250">
    <property type="term" value="P:mitochondrial respirasome assembly"/>
    <property type="evidence" value="ECO:0007669"/>
    <property type="project" value="TreeGrafter"/>
</dbReference>
<evidence type="ECO:0000256" key="9">
    <source>
        <dbReference type="SAM" id="MobiDB-lite"/>
    </source>
</evidence>